<evidence type="ECO:0000313" key="3">
    <source>
        <dbReference type="RefSeq" id="XP_031549147.1"/>
    </source>
</evidence>
<dbReference type="PANTHER" id="PTHR28360">
    <property type="entry name" value="DYNACTIN SUBUNIT 3"/>
    <property type="match status" value="1"/>
</dbReference>
<dbReference type="GeneID" id="116286714"/>
<protein>
    <submittedName>
        <fullName evidence="3">Dynactin subunit 3-like isoform X3</fullName>
    </submittedName>
</protein>
<accession>A0A6P8H8Q9</accession>
<dbReference type="InterPro" id="IPR009991">
    <property type="entry name" value="DCTN3"/>
</dbReference>
<dbReference type="AlphaFoldDB" id="A0A6P8H8Q9"/>
<dbReference type="PANTHER" id="PTHR28360:SF1">
    <property type="entry name" value="DYNACTIN SUBUNIT 3"/>
    <property type="match status" value="1"/>
</dbReference>
<dbReference type="GO" id="GO:0005869">
    <property type="term" value="C:dynactin complex"/>
    <property type="evidence" value="ECO:0007669"/>
    <property type="project" value="InterPro"/>
</dbReference>
<organism evidence="2 3">
    <name type="scientific">Actinia tenebrosa</name>
    <name type="common">Australian red waratah sea anemone</name>
    <dbReference type="NCBI Taxonomy" id="6105"/>
    <lineage>
        <taxon>Eukaryota</taxon>
        <taxon>Metazoa</taxon>
        <taxon>Cnidaria</taxon>
        <taxon>Anthozoa</taxon>
        <taxon>Hexacorallia</taxon>
        <taxon>Actiniaria</taxon>
        <taxon>Actiniidae</taxon>
        <taxon>Actinia</taxon>
    </lineage>
</organism>
<sequence length="190" mass="22223">MADEKGEVLTILERRIDELESKVLSNEEDLKKFQNESCLDTLVRVQNELQRLSTKYYRISETWKKIKELENYLSTEFLERVALSDDVKADIIIAGENQLQSCCEKLHEIEDLKKIVSTEPLKDLPTLSSKMQPLIEVQINHQEETEHTSSQLNKLLSHYNNIVSMLSKQFIEWDNILTRMEVDLDTKPLE</sequence>
<name>A0A6P8H8Q9_ACTTE</name>
<evidence type="ECO:0000313" key="2">
    <source>
        <dbReference type="Proteomes" id="UP000515163"/>
    </source>
</evidence>
<dbReference type="InParanoid" id="A0A6P8H8Q9"/>
<dbReference type="Proteomes" id="UP000515163">
    <property type="component" value="Unplaced"/>
</dbReference>
<dbReference type="Pfam" id="PF07426">
    <property type="entry name" value="Dynactin_p22"/>
    <property type="match status" value="1"/>
</dbReference>
<dbReference type="RefSeq" id="XP_031549147.1">
    <property type="nucleotide sequence ID" value="XM_031693287.1"/>
</dbReference>
<reference evidence="3" key="1">
    <citation type="submission" date="2025-08" db="UniProtKB">
        <authorList>
            <consortium name="RefSeq"/>
        </authorList>
    </citation>
    <scope>IDENTIFICATION</scope>
    <source>
        <tissue evidence="3">Tentacle</tissue>
    </source>
</reference>
<keyword evidence="1" id="KW-0175">Coiled coil</keyword>
<feature type="coiled-coil region" evidence="1">
    <location>
        <begin position="2"/>
        <end position="36"/>
    </location>
</feature>
<gene>
    <name evidence="3" type="primary">LOC116286714</name>
</gene>
<dbReference type="FunCoup" id="A0A6P8H8Q9">
    <property type="interactions" value="1089"/>
</dbReference>
<dbReference type="OrthoDB" id="16729at2759"/>
<dbReference type="GO" id="GO:0061640">
    <property type="term" value="P:cytoskeleton-dependent cytokinesis"/>
    <property type="evidence" value="ECO:0007669"/>
    <property type="project" value="InterPro"/>
</dbReference>
<keyword evidence="2" id="KW-1185">Reference proteome</keyword>
<evidence type="ECO:0000256" key="1">
    <source>
        <dbReference type="SAM" id="Coils"/>
    </source>
</evidence>
<proteinExistence type="predicted"/>